<evidence type="ECO:0000256" key="7">
    <source>
        <dbReference type="ARBA" id="ARBA00023136"/>
    </source>
</evidence>
<evidence type="ECO:0000256" key="6">
    <source>
        <dbReference type="ARBA" id="ARBA00022989"/>
    </source>
</evidence>
<dbReference type="PIRSF" id="PIRSF016089">
    <property type="entry name" value="SPC22"/>
    <property type="match status" value="1"/>
</dbReference>
<dbReference type="AlphaFoldDB" id="A0A0H5RJT4"/>
<dbReference type="GO" id="GO:0045047">
    <property type="term" value="P:protein targeting to ER"/>
    <property type="evidence" value="ECO:0007669"/>
    <property type="project" value="TreeGrafter"/>
</dbReference>
<evidence type="ECO:0000256" key="2">
    <source>
        <dbReference type="ARBA" id="ARBA00009289"/>
    </source>
</evidence>
<keyword evidence="3 9" id="KW-0812">Transmembrane</keyword>
<keyword evidence="4" id="KW-0256">Endoplasmic reticulum</keyword>
<keyword evidence="5" id="KW-0735">Signal-anchor</keyword>
<dbReference type="PANTHER" id="PTHR12804:SF0">
    <property type="entry name" value="SIGNAL PEPTIDASE COMPLEX SUBUNIT 3"/>
    <property type="match status" value="1"/>
</dbReference>
<comment type="subcellular location">
    <subcellularLocation>
        <location evidence="1">Endoplasmic reticulum membrane</location>
        <topology evidence="1">Single-pass type II membrane protein</topology>
    </subcellularLocation>
</comment>
<evidence type="ECO:0000256" key="3">
    <source>
        <dbReference type="ARBA" id="ARBA00022692"/>
    </source>
</evidence>
<sequence>MHSVWARANALFFYMLTALAGVAIFCDLSSLIIEKAMPHTNVLDVDIKSLAHTRGHHYSFDEAKLRFSIDCDFSSMFNWNVKQLFVYVQASYISPKKVENRLVLWDQIMPRDSNHKIRLDQQLPEYKLYDILSELGQANMTVSIHCDVMPSVGLLHSRHGHSHVLTLPETSNAHKRSPKGK</sequence>
<dbReference type="GO" id="GO:0006465">
    <property type="term" value="P:signal peptide processing"/>
    <property type="evidence" value="ECO:0007669"/>
    <property type="project" value="InterPro"/>
</dbReference>
<comment type="similarity">
    <text evidence="2">Belongs to the SPCS3 family.</text>
</comment>
<name>A0A0H5RJT4_9EUKA</name>
<keyword evidence="6 9" id="KW-1133">Transmembrane helix</keyword>
<evidence type="ECO:0000256" key="4">
    <source>
        <dbReference type="ARBA" id="ARBA00022824"/>
    </source>
</evidence>
<reference evidence="10" key="1">
    <citation type="submission" date="2015-04" db="EMBL/GenBank/DDBJ databases">
        <title>The genome sequence of the plant pathogenic Rhizarian Plasmodiophora brassicae reveals insights in its biotrophic life cycle and the origin of chitin synthesis.</title>
        <authorList>
            <person name="Schwelm A."/>
            <person name="Fogelqvist J."/>
            <person name="Knaust A."/>
            <person name="Julke S."/>
            <person name="Lilja T."/>
            <person name="Dhandapani V."/>
            <person name="Bonilla-Rosso G."/>
            <person name="Karlsson M."/>
            <person name="Shevchenko A."/>
            <person name="Choi S.R."/>
            <person name="Kim H.G."/>
            <person name="Park J.Y."/>
            <person name="Lim Y.P."/>
            <person name="Ludwig-Muller J."/>
            <person name="Dixelius C."/>
        </authorList>
    </citation>
    <scope>NUCLEOTIDE SEQUENCE</scope>
    <source>
        <tissue evidence="10">Potato root galls</tissue>
    </source>
</reference>
<evidence type="ECO:0000256" key="5">
    <source>
        <dbReference type="ARBA" id="ARBA00022968"/>
    </source>
</evidence>
<evidence type="ECO:0000256" key="8">
    <source>
        <dbReference type="ARBA" id="ARBA00029556"/>
    </source>
</evidence>
<evidence type="ECO:0000256" key="1">
    <source>
        <dbReference type="ARBA" id="ARBA00004648"/>
    </source>
</evidence>
<dbReference type="Pfam" id="PF04573">
    <property type="entry name" value="SPC22"/>
    <property type="match status" value="1"/>
</dbReference>
<evidence type="ECO:0000256" key="9">
    <source>
        <dbReference type="SAM" id="Phobius"/>
    </source>
</evidence>
<keyword evidence="7 9" id="KW-0472">Membrane</keyword>
<evidence type="ECO:0000313" key="10">
    <source>
        <dbReference type="EMBL" id="CRZ08969.1"/>
    </source>
</evidence>
<proteinExistence type="inferred from homology"/>
<dbReference type="EMBL" id="HACM01008527">
    <property type="protein sequence ID" value="CRZ08969.1"/>
    <property type="molecule type" value="Transcribed_RNA"/>
</dbReference>
<accession>A0A0H5RJT4</accession>
<feature type="transmembrane region" description="Helical" evidence="9">
    <location>
        <begin position="12"/>
        <end position="33"/>
    </location>
</feature>
<dbReference type="PANTHER" id="PTHR12804">
    <property type="entry name" value="MICROSOMAL SIGNAL PEPTIDASE 23 KD SUBUNIT SPC22/23"/>
    <property type="match status" value="1"/>
</dbReference>
<dbReference type="GO" id="GO:0005787">
    <property type="term" value="C:signal peptidase complex"/>
    <property type="evidence" value="ECO:0007669"/>
    <property type="project" value="InterPro"/>
</dbReference>
<organism evidence="10">
    <name type="scientific">Spongospora subterranea</name>
    <dbReference type="NCBI Taxonomy" id="70186"/>
    <lineage>
        <taxon>Eukaryota</taxon>
        <taxon>Sar</taxon>
        <taxon>Rhizaria</taxon>
        <taxon>Endomyxa</taxon>
        <taxon>Phytomyxea</taxon>
        <taxon>Plasmodiophorida</taxon>
        <taxon>Plasmodiophoridae</taxon>
        <taxon>Spongospora</taxon>
    </lineage>
</organism>
<protein>
    <recommendedName>
        <fullName evidence="8">Signal peptidase complex subunit 3</fullName>
    </recommendedName>
</protein>
<dbReference type="InterPro" id="IPR007653">
    <property type="entry name" value="SPC3"/>
</dbReference>